<organism evidence="1 2">
    <name type="scientific">Candidatus Harrisonbacteria bacterium RIFCSPLOWO2_02_FULL_41_13b</name>
    <dbReference type="NCBI Taxonomy" id="1798409"/>
    <lineage>
        <taxon>Bacteria</taxon>
        <taxon>Candidatus Harrisoniibacteriota</taxon>
    </lineage>
</organism>
<proteinExistence type="predicted"/>
<evidence type="ECO:0000313" key="1">
    <source>
        <dbReference type="EMBL" id="OGY67823.1"/>
    </source>
</evidence>
<comment type="caution">
    <text evidence="1">The sequence shown here is derived from an EMBL/GenBank/DDBJ whole genome shotgun (WGS) entry which is preliminary data.</text>
</comment>
<dbReference type="InterPro" id="IPR010921">
    <property type="entry name" value="Trp_repressor/repl_initiator"/>
</dbReference>
<dbReference type="EMBL" id="MHJL01000015">
    <property type="protein sequence ID" value="OGY67823.1"/>
    <property type="molecule type" value="Genomic_DNA"/>
</dbReference>
<dbReference type="AlphaFoldDB" id="A0A1G1ZSV9"/>
<dbReference type="Proteomes" id="UP000177690">
    <property type="component" value="Unassembled WGS sequence"/>
</dbReference>
<evidence type="ECO:0008006" key="3">
    <source>
        <dbReference type="Google" id="ProtNLM"/>
    </source>
</evidence>
<dbReference type="STRING" id="1798409.A3I24_01460"/>
<dbReference type="GO" id="GO:0003700">
    <property type="term" value="F:DNA-binding transcription factor activity"/>
    <property type="evidence" value="ECO:0007669"/>
    <property type="project" value="InterPro"/>
</dbReference>
<evidence type="ECO:0000313" key="2">
    <source>
        <dbReference type="Proteomes" id="UP000177690"/>
    </source>
</evidence>
<accession>A0A1G1ZSV9</accession>
<name>A0A1G1ZSV9_9BACT</name>
<dbReference type="InterPro" id="IPR000831">
    <property type="entry name" value="Trp_repress"/>
</dbReference>
<gene>
    <name evidence="1" type="ORF">A3I24_01460</name>
</gene>
<protein>
    <recommendedName>
        <fullName evidence="3">HTH luxR-type domain-containing protein</fullName>
    </recommendedName>
</protein>
<dbReference type="Pfam" id="PF01371">
    <property type="entry name" value="Trp_repressor"/>
    <property type="match status" value="1"/>
</dbReference>
<dbReference type="InterPro" id="IPR038116">
    <property type="entry name" value="TrpR-like_sf"/>
</dbReference>
<sequence>MKKEQRKKIFMGRQAEKWQEQLWKKLLYRLSQTRSKEAVEYILTKLLSNHEKRILLKRLAVMTLIKSRRSYREISEILWLSPNTVSMIKKNFFDSTLQHVSYYASRKKNIRLGSKHSSSDLSFNNSVLVEIIDGFF</sequence>
<dbReference type="GO" id="GO:0043565">
    <property type="term" value="F:sequence-specific DNA binding"/>
    <property type="evidence" value="ECO:0007669"/>
    <property type="project" value="InterPro"/>
</dbReference>
<dbReference type="Gene3D" id="1.10.1270.10">
    <property type="entry name" value="TrpR-like"/>
    <property type="match status" value="1"/>
</dbReference>
<reference evidence="1 2" key="1">
    <citation type="journal article" date="2016" name="Nat. Commun.">
        <title>Thousands of microbial genomes shed light on interconnected biogeochemical processes in an aquifer system.</title>
        <authorList>
            <person name="Anantharaman K."/>
            <person name="Brown C.T."/>
            <person name="Hug L.A."/>
            <person name="Sharon I."/>
            <person name="Castelle C.J."/>
            <person name="Probst A.J."/>
            <person name="Thomas B.C."/>
            <person name="Singh A."/>
            <person name="Wilkins M.J."/>
            <person name="Karaoz U."/>
            <person name="Brodie E.L."/>
            <person name="Williams K.H."/>
            <person name="Hubbard S.S."/>
            <person name="Banfield J.F."/>
        </authorList>
    </citation>
    <scope>NUCLEOTIDE SEQUENCE [LARGE SCALE GENOMIC DNA]</scope>
</reference>
<dbReference type="SUPFAM" id="SSF48295">
    <property type="entry name" value="TrpR-like"/>
    <property type="match status" value="1"/>
</dbReference>